<accession>A0A1D7VGV5</accession>
<dbReference type="NCBIfam" id="TIGR02378">
    <property type="entry name" value="nirD_assim_sml"/>
    <property type="match status" value="1"/>
</dbReference>
<dbReference type="Pfam" id="PF13806">
    <property type="entry name" value="Rieske_2"/>
    <property type="match status" value="1"/>
</dbReference>
<evidence type="ECO:0000256" key="6">
    <source>
        <dbReference type="ARBA" id="ARBA00023063"/>
    </source>
</evidence>
<feature type="domain" description="Rieske" evidence="7">
    <location>
        <begin position="24"/>
        <end position="125"/>
    </location>
</feature>
<dbReference type="PROSITE" id="PS51300">
    <property type="entry name" value="NIRD"/>
    <property type="match status" value="1"/>
</dbReference>
<dbReference type="CDD" id="cd03529">
    <property type="entry name" value="Rieske_NirD"/>
    <property type="match status" value="1"/>
</dbReference>
<dbReference type="GO" id="GO:0051537">
    <property type="term" value="F:2 iron, 2 sulfur cluster binding"/>
    <property type="evidence" value="ECO:0007669"/>
    <property type="project" value="UniProtKB-KW"/>
</dbReference>
<dbReference type="SUPFAM" id="SSF50022">
    <property type="entry name" value="ISP domain"/>
    <property type="match status" value="1"/>
</dbReference>
<evidence type="ECO:0000256" key="1">
    <source>
        <dbReference type="ARBA" id="ARBA00022714"/>
    </source>
</evidence>
<protein>
    <submittedName>
        <fullName evidence="8">Nitrite reductase small subunit</fullName>
    </submittedName>
</protein>
<dbReference type="Proteomes" id="UP000094094">
    <property type="component" value="Chromosome"/>
</dbReference>
<name>A0A1D7VGV5_9ACTN</name>
<proteinExistence type="predicted"/>
<dbReference type="PROSITE" id="PS51296">
    <property type="entry name" value="RIESKE"/>
    <property type="match status" value="1"/>
</dbReference>
<dbReference type="KEGG" id="slc:SL103_06645"/>
<reference evidence="8 9" key="1">
    <citation type="submission" date="2016-09" db="EMBL/GenBank/DDBJ databases">
        <title>Complete genome sequencing of Streptomyces lydicus 103 and metabolic pathways analysis of antibiotic biosynthesis.</title>
        <authorList>
            <person name="Jia N."/>
            <person name="Ding M.-Z."/>
            <person name="Gao F."/>
            <person name="Yuan Y.-J."/>
        </authorList>
    </citation>
    <scope>NUCLEOTIDE SEQUENCE [LARGE SCALE GENOMIC DNA]</scope>
    <source>
        <strain evidence="8 9">103</strain>
    </source>
</reference>
<dbReference type="GO" id="GO:0004497">
    <property type="term" value="F:monooxygenase activity"/>
    <property type="evidence" value="ECO:0007669"/>
    <property type="project" value="UniProtKB-ARBA"/>
</dbReference>
<keyword evidence="9" id="KW-1185">Reference proteome</keyword>
<dbReference type="AlphaFoldDB" id="A0A1D7VGV5"/>
<keyword evidence="4" id="KW-0408">Iron</keyword>
<dbReference type="EMBL" id="CP017157">
    <property type="protein sequence ID" value="AOP45961.1"/>
    <property type="molecule type" value="Genomic_DNA"/>
</dbReference>
<sequence length="133" mass="13685">MAAVAGAHPKTGTVEIRCPDGGWLAVCGPDDLTPGRGVAALLPDGSQAALFLDRAGRIHAIGNRDPFTGAQVLSRGLTGSAAGRPFVASPLLKQRFDLTTGDCLDDPEVSVPAYGVRVRGPERKAARGAGRAR</sequence>
<evidence type="ECO:0000259" key="7">
    <source>
        <dbReference type="PROSITE" id="PS51296"/>
    </source>
</evidence>
<evidence type="ECO:0000313" key="9">
    <source>
        <dbReference type="Proteomes" id="UP000094094"/>
    </source>
</evidence>
<dbReference type="InterPro" id="IPR012748">
    <property type="entry name" value="Rieske-like_NirD"/>
</dbReference>
<evidence type="ECO:0000256" key="2">
    <source>
        <dbReference type="ARBA" id="ARBA00022723"/>
    </source>
</evidence>
<dbReference type="GO" id="GO:0016705">
    <property type="term" value="F:oxidoreductase activity, acting on paired donors, with incorporation or reduction of molecular oxygen"/>
    <property type="evidence" value="ECO:0007669"/>
    <property type="project" value="UniProtKB-ARBA"/>
</dbReference>
<dbReference type="GO" id="GO:0042128">
    <property type="term" value="P:nitrate assimilation"/>
    <property type="evidence" value="ECO:0007669"/>
    <property type="project" value="UniProtKB-KW"/>
</dbReference>
<keyword evidence="3" id="KW-0560">Oxidoreductase</keyword>
<dbReference type="InterPro" id="IPR017881">
    <property type="entry name" value="NirD"/>
</dbReference>
<dbReference type="Gene3D" id="2.102.10.10">
    <property type="entry name" value="Rieske [2Fe-2S] iron-sulphur domain"/>
    <property type="match status" value="1"/>
</dbReference>
<evidence type="ECO:0000313" key="8">
    <source>
        <dbReference type="EMBL" id="AOP45961.1"/>
    </source>
</evidence>
<keyword evidence="2" id="KW-0479">Metal-binding</keyword>
<evidence type="ECO:0000256" key="5">
    <source>
        <dbReference type="ARBA" id="ARBA00023014"/>
    </source>
</evidence>
<dbReference type="InterPro" id="IPR017941">
    <property type="entry name" value="Rieske_2Fe-2S"/>
</dbReference>
<dbReference type="GO" id="GO:0008942">
    <property type="term" value="F:nitrite reductase [NAD(P)H] activity"/>
    <property type="evidence" value="ECO:0007669"/>
    <property type="project" value="InterPro"/>
</dbReference>
<evidence type="ECO:0000256" key="3">
    <source>
        <dbReference type="ARBA" id="ARBA00023002"/>
    </source>
</evidence>
<keyword evidence="1" id="KW-0001">2Fe-2S</keyword>
<evidence type="ECO:0000256" key="4">
    <source>
        <dbReference type="ARBA" id="ARBA00023004"/>
    </source>
</evidence>
<keyword evidence="6" id="KW-0534">Nitrate assimilation</keyword>
<dbReference type="InterPro" id="IPR036922">
    <property type="entry name" value="Rieske_2Fe-2S_sf"/>
</dbReference>
<dbReference type="PANTHER" id="PTHR40562">
    <property type="match status" value="1"/>
</dbReference>
<organism evidence="8 9">
    <name type="scientific">Streptomyces lydicus</name>
    <dbReference type="NCBI Taxonomy" id="47763"/>
    <lineage>
        <taxon>Bacteria</taxon>
        <taxon>Bacillati</taxon>
        <taxon>Actinomycetota</taxon>
        <taxon>Actinomycetes</taxon>
        <taxon>Kitasatosporales</taxon>
        <taxon>Streptomycetaceae</taxon>
        <taxon>Streptomyces</taxon>
    </lineage>
</organism>
<gene>
    <name evidence="8" type="ORF">SL103_06645</name>
</gene>
<dbReference type="GO" id="GO:0046872">
    <property type="term" value="F:metal ion binding"/>
    <property type="evidence" value="ECO:0007669"/>
    <property type="project" value="UniProtKB-KW"/>
</dbReference>
<dbReference type="PANTHER" id="PTHR40562:SF1">
    <property type="entry name" value="NITRITE REDUCTASE (NADH) SMALL SUBUNIT"/>
    <property type="match status" value="1"/>
</dbReference>
<keyword evidence="5" id="KW-0411">Iron-sulfur</keyword>